<comment type="similarity">
    <text evidence="1">Belongs to the nitroreductase family.</text>
</comment>
<dbReference type="Gene3D" id="3.40.109.10">
    <property type="entry name" value="NADH Oxidase"/>
    <property type="match status" value="1"/>
</dbReference>
<dbReference type="InterPro" id="IPR029479">
    <property type="entry name" value="Nitroreductase"/>
</dbReference>
<dbReference type="PANTHER" id="PTHR43673:SF10">
    <property type="entry name" value="NADH DEHYDROGENASE_NAD(P)H NITROREDUCTASE XCC3605-RELATED"/>
    <property type="match status" value="1"/>
</dbReference>
<feature type="domain" description="Nitroreductase" evidence="4">
    <location>
        <begin position="7"/>
        <end position="66"/>
    </location>
</feature>
<dbReference type="Proteomes" id="UP000070520">
    <property type="component" value="Unassembled WGS sequence"/>
</dbReference>
<evidence type="ECO:0000256" key="1">
    <source>
        <dbReference type="ARBA" id="ARBA00007118"/>
    </source>
</evidence>
<keyword evidence="2" id="KW-0560">Oxidoreductase</keyword>
<dbReference type="InterPro" id="IPR000415">
    <property type="entry name" value="Nitroreductase-like"/>
</dbReference>
<dbReference type="EMBL" id="LHXW01000001">
    <property type="protein sequence ID" value="KXB00612.1"/>
    <property type="molecule type" value="Genomic_DNA"/>
</dbReference>
<feature type="region of interest" description="Disordered" evidence="3">
    <location>
        <begin position="149"/>
        <end position="173"/>
    </location>
</feature>
<evidence type="ECO:0000259" key="4">
    <source>
        <dbReference type="Pfam" id="PF00881"/>
    </source>
</evidence>
<evidence type="ECO:0000313" key="5">
    <source>
        <dbReference type="EMBL" id="KXB00612.1"/>
    </source>
</evidence>
<comment type="caution">
    <text evidence="5">The sequence shown here is derived from an EMBL/GenBank/DDBJ whole genome shotgun (WGS) entry which is preliminary data.</text>
</comment>
<dbReference type="GO" id="GO:0016491">
    <property type="term" value="F:oxidoreductase activity"/>
    <property type="evidence" value="ECO:0007669"/>
    <property type="project" value="UniProtKB-KW"/>
</dbReference>
<dbReference type="SUPFAM" id="SSF55469">
    <property type="entry name" value="FMN-dependent nitroreductase-like"/>
    <property type="match status" value="1"/>
</dbReference>
<sequence length="173" mass="19046">MKVSKAISERRSVRKFKSDPVSEEDLNKILEAARWAPSAGNAQPVELVVLKEKDQKEELVKASLGQAFLAEAPIDIVVCANVPRTKKRYGERGSEMYVYHDTAAAAQNIHLMALALGYGTCWVGAFDDEAVEEVINAPDNIEPHVIIPVGKPAESPNPPRKRSLDEIVHEDGF</sequence>
<dbReference type="PANTHER" id="PTHR43673">
    <property type="entry name" value="NAD(P)H NITROREDUCTASE YDGI-RELATED"/>
    <property type="match status" value="1"/>
</dbReference>
<protein>
    <recommendedName>
        <fullName evidence="4">Nitroreductase domain-containing protein</fullName>
    </recommendedName>
</protein>
<dbReference type="AlphaFoldDB" id="A0A133V2E0"/>
<gene>
    <name evidence="5" type="ORF">AKJ42_00100</name>
</gene>
<accession>A0A133V2E0</accession>
<evidence type="ECO:0000313" key="6">
    <source>
        <dbReference type="Proteomes" id="UP000070520"/>
    </source>
</evidence>
<dbReference type="Pfam" id="PF00881">
    <property type="entry name" value="Nitroreductase"/>
    <property type="match status" value="1"/>
</dbReference>
<evidence type="ECO:0000256" key="2">
    <source>
        <dbReference type="ARBA" id="ARBA00023002"/>
    </source>
</evidence>
<proteinExistence type="inferred from homology"/>
<reference evidence="5 6" key="1">
    <citation type="journal article" date="2016" name="Sci. Rep.">
        <title>Metabolic traits of an uncultured archaeal lineage -MSBL1- from brine pools of the Red Sea.</title>
        <authorList>
            <person name="Mwirichia R."/>
            <person name="Alam I."/>
            <person name="Rashid M."/>
            <person name="Vinu M."/>
            <person name="Ba-Alawi W."/>
            <person name="Anthony Kamau A."/>
            <person name="Kamanda Ngugi D."/>
            <person name="Goker M."/>
            <person name="Klenk H.P."/>
            <person name="Bajic V."/>
            <person name="Stingl U."/>
        </authorList>
    </citation>
    <scope>NUCLEOTIDE SEQUENCE [LARGE SCALE GENOMIC DNA]</scope>
    <source>
        <strain evidence="5">SCGC-AAA261C02</strain>
    </source>
</reference>
<keyword evidence="6" id="KW-1185">Reference proteome</keyword>
<feature type="compositionally biased region" description="Basic and acidic residues" evidence="3">
    <location>
        <begin position="162"/>
        <end position="173"/>
    </location>
</feature>
<name>A0A133V2E0_9EURY</name>
<organism evidence="5 6">
    <name type="scientific">candidate division MSBL1 archaeon SCGC-AAA261C02</name>
    <dbReference type="NCBI Taxonomy" id="1698272"/>
    <lineage>
        <taxon>Archaea</taxon>
        <taxon>Methanobacteriati</taxon>
        <taxon>Methanobacteriota</taxon>
        <taxon>candidate division MSBL1</taxon>
    </lineage>
</organism>
<evidence type="ECO:0000256" key="3">
    <source>
        <dbReference type="SAM" id="MobiDB-lite"/>
    </source>
</evidence>